<keyword evidence="4" id="KW-1185">Reference proteome</keyword>
<feature type="domain" description="Nudix hydrolase" evidence="2">
    <location>
        <begin position="1"/>
        <end position="112"/>
    </location>
</feature>
<gene>
    <name evidence="3" type="ORF">RF11_11240</name>
</gene>
<dbReference type="Gene3D" id="3.90.79.10">
    <property type="entry name" value="Nucleoside Triphosphate Pyrophosphohydrolase"/>
    <property type="match status" value="1"/>
</dbReference>
<comment type="caution">
    <text evidence="3">The sequence shown here is derived from an EMBL/GenBank/DDBJ whole genome shotgun (WGS) entry which is preliminary data.</text>
</comment>
<dbReference type="PANTHER" id="PTHR11839">
    <property type="entry name" value="UDP/ADP-SUGAR PYROPHOSPHATASE"/>
    <property type="match status" value="1"/>
</dbReference>
<dbReference type="GO" id="GO:0006753">
    <property type="term" value="P:nucleoside phosphate metabolic process"/>
    <property type="evidence" value="ECO:0007669"/>
    <property type="project" value="TreeGrafter"/>
</dbReference>
<dbReference type="InterPro" id="IPR015797">
    <property type="entry name" value="NUDIX_hydrolase-like_dom_sf"/>
</dbReference>
<evidence type="ECO:0000256" key="1">
    <source>
        <dbReference type="ARBA" id="ARBA00022801"/>
    </source>
</evidence>
<keyword evidence="1" id="KW-0378">Hydrolase</keyword>
<dbReference type="OMA" id="MELMEEC"/>
<dbReference type="SUPFAM" id="SSF55811">
    <property type="entry name" value="Nudix"/>
    <property type="match status" value="1"/>
</dbReference>
<dbReference type="Proteomes" id="UP000031668">
    <property type="component" value="Unassembled WGS sequence"/>
</dbReference>
<dbReference type="PROSITE" id="PS51462">
    <property type="entry name" value="NUDIX"/>
    <property type="match status" value="1"/>
</dbReference>
<reference evidence="3 4" key="1">
    <citation type="journal article" date="2014" name="Genome Biol. Evol.">
        <title>The genome of the myxosporean Thelohanellus kitauei shows adaptations to nutrient acquisition within its fish host.</title>
        <authorList>
            <person name="Yang Y."/>
            <person name="Xiong J."/>
            <person name="Zhou Z."/>
            <person name="Huo F."/>
            <person name="Miao W."/>
            <person name="Ran C."/>
            <person name="Liu Y."/>
            <person name="Zhang J."/>
            <person name="Feng J."/>
            <person name="Wang M."/>
            <person name="Wang M."/>
            <person name="Wang L."/>
            <person name="Yao B."/>
        </authorList>
    </citation>
    <scope>NUCLEOTIDE SEQUENCE [LARGE SCALE GENOMIC DNA]</scope>
    <source>
        <strain evidence="3">Wuqing</strain>
    </source>
</reference>
<dbReference type="OrthoDB" id="10249920at2759"/>
<proteinExistence type="predicted"/>
<dbReference type="EMBL" id="JWZT01003288">
    <property type="protein sequence ID" value="KII67185.1"/>
    <property type="molecule type" value="Genomic_DNA"/>
</dbReference>
<evidence type="ECO:0000259" key="2">
    <source>
        <dbReference type="PROSITE" id="PS51462"/>
    </source>
</evidence>
<organism evidence="3 4">
    <name type="scientific">Thelohanellus kitauei</name>
    <name type="common">Myxosporean</name>
    <dbReference type="NCBI Taxonomy" id="669202"/>
    <lineage>
        <taxon>Eukaryota</taxon>
        <taxon>Metazoa</taxon>
        <taxon>Cnidaria</taxon>
        <taxon>Myxozoa</taxon>
        <taxon>Myxosporea</taxon>
        <taxon>Bivalvulida</taxon>
        <taxon>Platysporina</taxon>
        <taxon>Myxobolidae</taxon>
        <taxon>Thelohanellus</taxon>
    </lineage>
</organism>
<protein>
    <submittedName>
        <fullName evidence="3">Uridine diphosphate glucose pyrophosphatase</fullName>
    </submittedName>
</protein>
<dbReference type="InterPro" id="IPR020084">
    <property type="entry name" value="NUDIX_hydrolase_CS"/>
</dbReference>
<dbReference type="AlphaFoldDB" id="A0A0C2MSI7"/>
<dbReference type="GO" id="GO:0016787">
    <property type="term" value="F:hydrolase activity"/>
    <property type="evidence" value="ECO:0007669"/>
    <property type="project" value="UniProtKB-KW"/>
</dbReference>
<evidence type="ECO:0000313" key="3">
    <source>
        <dbReference type="EMBL" id="KII67185.1"/>
    </source>
</evidence>
<dbReference type="PROSITE" id="PS00893">
    <property type="entry name" value="NUDIX_BOX"/>
    <property type="match status" value="1"/>
</dbReference>
<accession>A0A0C2MSI7</accession>
<evidence type="ECO:0000313" key="4">
    <source>
        <dbReference type="Proteomes" id="UP000031668"/>
    </source>
</evidence>
<dbReference type="GO" id="GO:0019693">
    <property type="term" value="P:ribose phosphate metabolic process"/>
    <property type="evidence" value="ECO:0007669"/>
    <property type="project" value="TreeGrafter"/>
</dbReference>
<sequence length="122" mass="13845">MGITIELCSGFIDKGETPQDGAVRELHEETGYCVNKNRLESVRTSVSPTGTTNHLFYLEVSEKDKVSNSYGLDHEGEDIELFYVPISNPGEMIQKLGDRASNIAYMSIYWFFHEKNSKITFK</sequence>
<dbReference type="PANTHER" id="PTHR11839:SF15">
    <property type="entry name" value="URIDINE DIPHOSPHATE GLUCOSE PYROPHOSPHATASE NUDT14"/>
    <property type="match status" value="1"/>
</dbReference>
<dbReference type="InterPro" id="IPR000086">
    <property type="entry name" value="NUDIX_hydrolase_dom"/>
</dbReference>
<name>A0A0C2MSI7_THEKT</name>
<dbReference type="Pfam" id="PF00293">
    <property type="entry name" value="NUDIX"/>
    <property type="match status" value="1"/>
</dbReference>